<evidence type="ECO:0000259" key="1">
    <source>
        <dbReference type="Pfam" id="PF02464"/>
    </source>
</evidence>
<reference evidence="2 3" key="1">
    <citation type="submission" date="2018-03" db="EMBL/GenBank/DDBJ databases">
        <title>Comparative analysis of microorganisms from saline springs in Andes Mountain Range, Colombia.</title>
        <authorList>
            <person name="Rubin E."/>
        </authorList>
    </citation>
    <scope>NUCLEOTIDE SEQUENCE [LARGE SCALE GENOMIC DNA]</scope>
    <source>
        <strain evidence="2 3">CG 35</strain>
    </source>
</reference>
<feature type="domain" description="CinA C-terminal" evidence="1">
    <location>
        <begin position="30"/>
        <end position="147"/>
    </location>
</feature>
<dbReference type="NCBIfam" id="TIGR00199">
    <property type="entry name" value="PncC_domain"/>
    <property type="match status" value="1"/>
</dbReference>
<dbReference type="Proteomes" id="UP000238217">
    <property type="component" value="Unassembled WGS sequence"/>
</dbReference>
<dbReference type="SUPFAM" id="SSF142433">
    <property type="entry name" value="CinA-like"/>
    <property type="match status" value="1"/>
</dbReference>
<evidence type="ECO:0000313" key="3">
    <source>
        <dbReference type="Proteomes" id="UP000238217"/>
    </source>
</evidence>
<dbReference type="Pfam" id="PF02464">
    <property type="entry name" value="CinA"/>
    <property type="match status" value="1"/>
</dbReference>
<accession>A0A2T0YK26</accession>
<name>A0A2T0YK26_9MICC</name>
<protein>
    <submittedName>
        <fullName evidence="2">Nicotinamide-nucleotide amidase</fullName>
    </submittedName>
</protein>
<evidence type="ECO:0000313" key="2">
    <source>
        <dbReference type="EMBL" id="PRZ15552.1"/>
    </source>
</evidence>
<organism evidence="2 3">
    <name type="scientific">Nesterenkonia sandarakina</name>
    <dbReference type="NCBI Taxonomy" id="272918"/>
    <lineage>
        <taxon>Bacteria</taxon>
        <taxon>Bacillati</taxon>
        <taxon>Actinomycetota</taxon>
        <taxon>Actinomycetes</taxon>
        <taxon>Micrococcales</taxon>
        <taxon>Micrococcaceae</taxon>
        <taxon>Nesterenkonia</taxon>
    </lineage>
</organism>
<dbReference type="AlphaFoldDB" id="A0A2T0YK26"/>
<dbReference type="Gene3D" id="3.90.950.20">
    <property type="entry name" value="CinA-like"/>
    <property type="match status" value="1"/>
</dbReference>
<dbReference type="EMBL" id="PVTY01000008">
    <property type="protein sequence ID" value="PRZ15552.1"/>
    <property type="molecule type" value="Genomic_DNA"/>
</dbReference>
<gene>
    <name evidence="2" type="ORF">BCL67_10812</name>
</gene>
<dbReference type="InterPro" id="IPR036653">
    <property type="entry name" value="CinA-like_C"/>
</dbReference>
<keyword evidence="3" id="KW-1185">Reference proteome</keyword>
<comment type="caution">
    <text evidence="2">The sequence shown here is derived from an EMBL/GenBank/DDBJ whole genome shotgun (WGS) entry which is preliminary data.</text>
</comment>
<dbReference type="RefSeq" id="WP_258174875.1">
    <property type="nucleotide sequence ID" value="NZ_PVTY01000008.1"/>
</dbReference>
<proteinExistence type="predicted"/>
<sequence>MTDISGELGAMSGDAGEVARAAELHTEPRTLIQSLGHRGLTLATAESLTAGGLSSRIAEVPGTSVALLGGVVAYSSAVKRNVLDVDAELLSDRGAVDPDVAAAMARGVAFCTGADIGIATTGVAGPEPHEGKDVGTVYLGLACRKSEAERLGLRLPDGCEPASAGLGPETAETWISGSLLLDLTGDRAEIRAASVEGALKLVEDFLLTEPHGIGIATRVETH</sequence>
<dbReference type="InterPro" id="IPR008136">
    <property type="entry name" value="CinA_C"/>
</dbReference>